<sequence length="332" mass="36187">MADTSSTAQLPLRIGTRRSKLAIVQAEGIRDSLKKIAPDLSYEIEALRTLGDKDKSTALYNFEGKNLWTTELEEKLNSGELDVVVHCLKDMPTKLPDSCELAAIPLRDDPRDALIVKASLPYTSLETLPQGAVVGTSSVRREAQLRRLYPHLRFANLRGNVETRLAKVDDPDSEYTCMIMSAAGLERIGLKYRINQYLGSKDGGILHAVGQGALGLEIRKGDTRMQELLGRLADHRSTLAGIAERSLMKTLEGGCSVPIGVETEWIESGDLRMRAIVVSLNGVQSVQDTIDKEVQNVDDATALGQELAARLTKAGAEAILNDIIANRPAKEG</sequence>
<dbReference type="PANTHER" id="PTHR11557">
    <property type="entry name" value="PORPHOBILINOGEN DEAMINASE"/>
    <property type="match status" value="1"/>
</dbReference>
<evidence type="ECO:0000256" key="3">
    <source>
        <dbReference type="ARBA" id="ARBA00004735"/>
    </source>
</evidence>
<evidence type="ECO:0000256" key="2">
    <source>
        <dbReference type="ARBA" id="ARBA00002869"/>
    </source>
</evidence>
<proteinExistence type="inferred from homology"/>
<keyword evidence="9" id="KW-0627">Porphyrin biosynthesis</keyword>
<dbReference type="PRINTS" id="PR00151">
    <property type="entry name" value="PORPHBDMNASE"/>
</dbReference>
<dbReference type="Gene3D" id="3.40.190.10">
    <property type="entry name" value="Periplasmic binding protein-like II"/>
    <property type="match status" value="2"/>
</dbReference>
<evidence type="ECO:0000256" key="6">
    <source>
        <dbReference type="ARBA" id="ARBA00016519"/>
    </source>
</evidence>
<name>A0A2J5I2U0_9EURO</name>
<gene>
    <name evidence="15" type="ORF">BDW42DRAFT_163096</name>
</gene>
<evidence type="ECO:0000259" key="14">
    <source>
        <dbReference type="Pfam" id="PF03900"/>
    </source>
</evidence>
<evidence type="ECO:0000256" key="8">
    <source>
        <dbReference type="ARBA" id="ARBA00023133"/>
    </source>
</evidence>
<dbReference type="OrthoDB" id="564646at2759"/>
<dbReference type="SUPFAM" id="SSF53850">
    <property type="entry name" value="Periplasmic binding protein-like II"/>
    <property type="match status" value="1"/>
</dbReference>
<keyword evidence="16" id="KW-1185">Reference proteome</keyword>
<dbReference type="InterPro" id="IPR036803">
    <property type="entry name" value="Porphobilinogen_deaminase_C_sf"/>
</dbReference>
<dbReference type="EC" id="2.5.1.61" evidence="5"/>
<evidence type="ECO:0000256" key="5">
    <source>
        <dbReference type="ARBA" id="ARBA00012655"/>
    </source>
</evidence>
<dbReference type="PANTHER" id="PTHR11557:SF0">
    <property type="entry name" value="PORPHOBILINOGEN DEAMINASE"/>
    <property type="match status" value="1"/>
</dbReference>
<evidence type="ECO:0000259" key="13">
    <source>
        <dbReference type="Pfam" id="PF01379"/>
    </source>
</evidence>
<dbReference type="InterPro" id="IPR022417">
    <property type="entry name" value="Porphobilin_deaminase_N"/>
</dbReference>
<dbReference type="FunFam" id="3.40.190.10:FF:000005">
    <property type="entry name" value="Porphobilinogen deaminase"/>
    <property type="match status" value="1"/>
</dbReference>
<evidence type="ECO:0000256" key="1">
    <source>
        <dbReference type="ARBA" id="ARBA00001916"/>
    </source>
</evidence>
<reference evidence="16" key="1">
    <citation type="submission" date="2017-12" db="EMBL/GenBank/DDBJ databases">
        <authorList>
            <consortium name="DOE Joint Genome Institute"/>
            <person name="Mondo S.J."/>
            <person name="Kjaerbolling I."/>
            <person name="Vesth T.C."/>
            <person name="Frisvad J.C."/>
            <person name="Nybo J.L."/>
            <person name="Theobald S."/>
            <person name="Kuo A."/>
            <person name="Bowyer P."/>
            <person name="Matsuda Y."/>
            <person name="Lyhne E.K."/>
            <person name="Kogle M.E."/>
            <person name="Clum A."/>
            <person name="Lipzen A."/>
            <person name="Salamov A."/>
            <person name="Ngan C.Y."/>
            <person name="Daum C."/>
            <person name="Chiniquy J."/>
            <person name="Barry K."/>
            <person name="LaButti K."/>
            <person name="Haridas S."/>
            <person name="Simmons B.A."/>
            <person name="Magnuson J.K."/>
            <person name="Mortensen U.H."/>
            <person name="Larsen T.O."/>
            <person name="Grigoriev I.V."/>
            <person name="Baker S.E."/>
            <person name="Andersen M.R."/>
            <person name="Nordberg H.P."/>
            <person name="Cantor M.N."/>
            <person name="Hua S.X."/>
        </authorList>
    </citation>
    <scope>NUCLEOTIDE SEQUENCE [LARGE SCALE GENOMIC DNA]</scope>
    <source>
        <strain evidence="16">IBT 19404</strain>
    </source>
</reference>
<accession>A0A2J5I2U0</accession>
<dbReference type="SUPFAM" id="SSF54782">
    <property type="entry name" value="Porphobilinogen deaminase (hydroxymethylbilane synthase), C-terminal domain"/>
    <property type="match status" value="1"/>
</dbReference>
<dbReference type="InterPro" id="IPR022418">
    <property type="entry name" value="Porphobilinogen_deaminase_C"/>
</dbReference>
<dbReference type="UniPathway" id="UPA00251">
    <property type="reaction ID" value="UER00319"/>
</dbReference>
<evidence type="ECO:0000256" key="7">
    <source>
        <dbReference type="ARBA" id="ARBA00022679"/>
    </source>
</evidence>
<evidence type="ECO:0000256" key="12">
    <source>
        <dbReference type="ARBA" id="ARBA00048169"/>
    </source>
</evidence>
<evidence type="ECO:0000256" key="11">
    <source>
        <dbReference type="ARBA" id="ARBA00033064"/>
    </source>
</evidence>
<dbReference type="Pfam" id="PF03900">
    <property type="entry name" value="Porphobil_deamC"/>
    <property type="match status" value="1"/>
</dbReference>
<dbReference type="GO" id="GO:0006782">
    <property type="term" value="P:protoporphyrinogen IX biosynthetic process"/>
    <property type="evidence" value="ECO:0007669"/>
    <property type="project" value="UniProtKB-UniPathway"/>
</dbReference>
<dbReference type="GO" id="GO:0005737">
    <property type="term" value="C:cytoplasm"/>
    <property type="evidence" value="ECO:0007669"/>
    <property type="project" value="TreeGrafter"/>
</dbReference>
<dbReference type="Proteomes" id="UP000235023">
    <property type="component" value="Unassembled WGS sequence"/>
</dbReference>
<dbReference type="PIRSF" id="PIRSF001438">
    <property type="entry name" value="4pyrrol_synth_OHMeBilane_synth"/>
    <property type="match status" value="1"/>
</dbReference>
<dbReference type="InterPro" id="IPR022419">
    <property type="entry name" value="Porphobilin_deaminase_cofac_BS"/>
</dbReference>
<dbReference type="NCBIfam" id="TIGR00212">
    <property type="entry name" value="hemC"/>
    <property type="match status" value="1"/>
</dbReference>
<dbReference type="AlphaFoldDB" id="A0A2J5I2U0"/>
<evidence type="ECO:0000256" key="10">
    <source>
        <dbReference type="ARBA" id="ARBA00030685"/>
    </source>
</evidence>
<feature type="domain" description="Porphobilinogen deaminase C-terminal" evidence="14">
    <location>
        <begin position="242"/>
        <end position="312"/>
    </location>
</feature>
<dbReference type="FunFam" id="3.40.190.10:FF:000086">
    <property type="entry name" value="Probable porphobilinogen deaminase"/>
    <property type="match status" value="1"/>
</dbReference>
<evidence type="ECO:0000313" key="15">
    <source>
        <dbReference type="EMBL" id="PLN84167.1"/>
    </source>
</evidence>
<evidence type="ECO:0000313" key="16">
    <source>
        <dbReference type="Proteomes" id="UP000235023"/>
    </source>
</evidence>
<keyword evidence="8" id="KW-0350">Heme biosynthesis</keyword>
<dbReference type="Pfam" id="PF01379">
    <property type="entry name" value="Porphobil_deam"/>
    <property type="match status" value="1"/>
</dbReference>
<evidence type="ECO:0000256" key="9">
    <source>
        <dbReference type="ARBA" id="ARBA00023244"/>
    </source>
</evidence>
<comment type="catalytic activity">
    <reaction evidence="12">
        <text>4 porphobilinogen + H2O = hydroxymethylbilane + 4 NH4(+)</text>
        <dbReference type="Rhea" id="RHEA:13185"/>
        <dbReference type="ChEBI" id="CHEBI:15377"/>
        <dbReference type="ChEBI" id="CHEBI:28938"/>
        <dbReference type="ChEBI" id="CHEBI:57845"/>
        <dbReference type="ChEBI" id="CHEBI:58126"/>
        <dbReference type="EC" id="2.5.1.61"/>
    </reaction>
</comment>
<dbReference type="FunFam" id="3.30.160.40:FF:000002">
    <property type="entry name" value="Porphobilinogen deaminase"/>
    <property type="match status" value="1"/>
</dbReference>
<dbReference type="InterPro" id="IPR000860">
    <property type="entry name" value="HemC"/>
</dbReference>
<comment type="cofactor">
    <cofactor evidence="1">
        <name>dipyrromethane</name>
        <dbReference type="ChEBI" id="CHEBI:60342"/>
    </cofactor>
</comment>
<comment type="function">
    <text evidence="2">Tetrapolymerization of the monopyrrole PBG into the hydroxymethylbilane pre-uroporphyrinogen in several discrete steps.</text>
</comment>
<dbReference type="EMBL" id="KZ559513">
    <property type="protein sequence ID" value="PLN84167.1"/>
    <property type="molecule type" value="Genomic_DNA"/>
</dbReference>
<comment type="pathway">
    <text evidence="3">Porphyrin-containing compound metabolism; protoporphyrin-IX biosynthesis; coproporphyrinogen-III from 5-aminolevulinate: step 2/4.</text>
</comment>
<evidence type="ECO:0000256" key="4">
    <source>
        <dbReference type="ARBA" id="ARBA00005638"/>
    </source>
</evidence>
<dbReference type="CDD" id="cd13645">
    <property type="entry name" value="PBP2_HuPBGD_like"/>
    <property type="match status" value="1"/>
</dbReference>
<organism evidence="15 16">
    <name type="scientific">Aspergillus taichungensis</name>
    <dbReference type="NCBI Taxonomy" id="482145"/>
    <lineage>
        <taxon>Eukaryota</taxon>
        <taxon>Fungi</taxon>
        <taxon>Dikarya</taxon>
        <taxon>Ascomycota</taxon>
        <taxon>Pezizomycotina</taxon>
        <taxon>Eurotiomycetes</taxon>
        <taxon>Eurotiomycetidae</taxon>
        <taxon>Eurotiales</taxon>
        <taxon>Aspergillaceae</taxon>
        <taxon>Aspergillus</taxon>
        <taxon>Aspergillus subgen. Circumdati</taxon>
    </lineage>
</organism>
<dbReference type="GO" id="GO:0004418">
    <property type="term" value="F:hydroxymethylbilane synthase activity"/>
    <property type="evidence" value="ECO:0007669"/>
    <property type="project" value="UniProtKB-EC"/>
</dbReference>
<protein>
    <recommendedName>
        <fullName evidence="6">Porphobilinogen deaminase</fullName>
        <ecNumber evidence="5">2.5.1.61</ecNumber>
    </recommendedName>
    <alternativeName>
        <fullName evidence="11">Hydroxymethylbilane synthase</fullName>
    </alternativeName>
    <alternativeName>
        <fullName evidence="10">Pre-uroporphyrinogen synthase</fullName>
    </alternativeName>
</protein>
<comment type="similarity">
    <text evidence="4">Belongs to the HMBS family.</text>
</comment>
<feature type="domain" description="Porphobilinogen deaminase N-terminal" evidence="13">
    <location>
        <begin position="12"/>
        <end position="226"/>
    </location>
</feature>
<dbReference type="Gene3D" id="3.30.160.40">
    <property type="entry name" value="Porphobilinogen deaminase, C-terminal domain"/>
    <property type="match status" value="1"/>
</dbReference>
<keyword evidence="7" id="KW-0808">Transferase</keyword>
<dbReference type="PROSITE" id="PS00533">
    <property type="entry name" value="PORPHOBILINOGEN_DEAM"/>
    <property type="match status" value="1"/>
</dbReference>